<evidence type="ECO:0000256" key="6">
    <source>
        <dbReference type="SAM" id="MobiDB-lite"/>
    </source>
</evidence>
<dbReference type="Proteomes" id="UP001225598">
    <property type="component" value="Chromosome"/>
</dbReference>
<evidence type="ECO:0000313" key="9">
    <source>
        <dbReference type="EMBL" id="WIM68169.1"/>
    </source>
</evidence>
<dbReference type="PANTHER" id="PTHR33885:SF3">
    <property type="entry name" value="PHAGE SHOCK PROTEIN C"/>
    <property type="match status" value="1"/>
</dbReference>
<evidence type="ECO:0000256" key="5">
    <source>
        <dbReference type="ARBA" id="ARBA00023136"/>
    </source>
</evidence>
<dbReference type="Pfam" id="PF04024">
    <property type="entry name" value="PspC"/>
    <property type="match status" value="1"/>
</dbReference>
<dbReference type="RefSeq" id="WP_284825548.1">
    <property type="nucleotide sequence ID" value="NZ_CP126969.1"/>
</dbReference>
<evidence type="ECO:0000256" key="7">
    <source>
        <dbReference type="SAM" id="Phobius"/>
    </source>
</evidence>
<evidence type="ECO:0000256" key="1">
    <source>
        <dbReference type="ARBA" id="ARBA00004162"/>
    </source>
</evidence>
<keyword evidence="3 7" id="KW-0812">Transmembrane</keyword>
<keyword evidence="2" id="KW-1003">Cell membrane</keyword>
<proteinExistence type="predicted"/>
<evidence type="ECO:0000256" key="2">
    <source>
        <dbReference type="ARBA" id="ARBA00022475"/>
    </source>
</evidence>
<name>A0ABY8VET5_9CORY</name>
<keyword evidence="4 7" id="KW-1133">Transmembrane helix</keyword>
<organism evidence="9 10">
    <name type="scientific">Corynebacterium breve</name>
    <dbReference type="NCBI Taxonomy" id="3049799"/>
    <lineage>
        <taxon>Bacteria</taxon>
        <taxon>Bacillati</taxon>
        <taxon>Actinomycetota</taxon>
        <taxon>Actinomycetes</taxon>
        <taxon>Mycobacteriales</taxon>
        <taxon>Corynebacteriaceae</taxon>
        <taxon>Corynebacterium</taxon>
    </lineage>
</organism>
<dbReference type="InterPro" id="IPR052027">
    <property type="entry name" value="PspC"/>
</dbReference>
<feature type="transmembrane region" description="Helical" evidence="7">
    <location>
        <begin position="49"/>
        <end position="72"/>
    </location>
</feature>
<feature type="domain" description="Phage shock protein PspC N-terminal" evidence="8">
    <location>
        <begin position="26"/>
        <end position="73"/>
    </location>
</feature>
<dbReference type="PANTHER" id="PTHR33885">
    <property type="entry name" value="PHAGE SHOCK PROTEIN C"/>
    <property type="match status" value="1"/>
</dbReference>
<evidence type="ECO:0000313" key="10">
    <source>
        <dbReference type="Proteomes" id="UP001225598"/>
    </source>
</evidence>
<evidence type="ECO:0000256" key="4">
    <source>
        <dbReference type="ARBA" id="ARBA00022989"/>
    </source>
</evidence>
<comment type="subcellular location">
    <subcellularLocation>
        <location evidence="1">Cell membrane</location>
        <topology evidence="1">Single-pass membrane protein</topology>
    </subcellularLocation>
</comment>
<dbReference type="EMBL" id="CP126969">
    <property type="protein sequence ID" value="WIM68169.1"/>
    <property type="molecule type" value="Genomic_DNA"/>
</dbReference>
<protein>
    <submittedName>
        <fullName evidence="9">PspC domain-containing protein</fullName>
    </submittedName>
</protein>
<gene>
    <name evidence="9" type="ORF">QP027_01860</name>
</gene>
<feature type="transmembrane region" description="Helical" evidence="7">
    <location>
        <begin position="220"/>
        <end position="241"/>
    </location>
</feature>
<feature type="region of interest" description="Disordered" evidence="6">
    <location>
        <begin position="171"/>
        <end position="217"/>
    </location>
</feature>
<reference evidence="9 10" key="1">
    <citation type="submission" date="2023-05" db="EMBL/GenBank/DDBJ databases">
        <title>Corynebacterium suedekumii sp. nov. and Corynebacterium breve sp. nov. isolated from raw cow's milk.</title>
        <authorList>
            <person name="Baer M.K."/>
            <person name="Mehl L."/>
            <person name="Hellmuth R."/>
            <person name="Marke G."/>
            <person name="Lipski A."/>
        </authorList>
    </citation>
    <scope>NUCLEOTIDE SEQUENCE [LARGE SCALE GENOMIC DNA]</scope>
    <source>
        <strain evidence="9 10">R4</strain>
    </source>
</reference>
<feature type="transmembrane region" description="Helical" evidence="7">
    <location>
        <begin position="125"/>
        <end position="143"/>
    </location>
</feature>
<keyword evidence="5 7" id="KW-0472">Membrane</keyword>
<keyword evidence="10" id="KW-1185">Reference proteome</keyword>
<evidence type="ECO:0000259" key="8">
    <source>
        <dbReference type="Pfam" id="PF04024"/>
    </source>
</evidence>
<accession>A0ABY8VET5</accession>
<sequence length="349" mass="37992">MDNFESTLKEMWATRPPRIPKDQGGNAFLGGVCEGIGARYQIDPTIVRIIFVITTLTFGGGLALYLAMWLVMPRFGMPKSPWDSINANKAALNPTELKERSTGWWLVVGVIFFGMSFTAGSEGGFFFSGLFTAALFFAGWYLLHQRLPNPPEGLLVTDHAEATTVTADFSSLTPAEGYPHPDGGRPSPPSWDPLGTVPELWSLPDPEEPAPTPPKKQGNAWGWVLGVGAIVAALAYGTFGVSTNFSDEGMGDVTYTMSTEESLKDVTHEMGTLTVDFSELPRLDQDHEITVTSDMGEIEIIPPTDVRTVFDCETDLGDENCPPVVNDDIEGKTLTVHVHNSMGEIFVRS</sequence>
<dbReference type="InterPro" id="IPR007168">
    <property type="entry name" value="Phageshock_PspC_N"/>
</dbReference>
<feature type="transmembrane region" description="Helical" evidence="7">
    <location>
        <begin position="102"/>
        <end position="118"/>
    </location>
</feature>
<evidence type="ECO:0000256" key="3">
    <source>
        <dbReference type="ARBA" id="ARBA00022692"/>
    </source>
</evidence>